<keyword evidence="3" id="KW-1185">Reference proteome</keyword>
<dbReference type="AlphaFoldDB" id="A0A3L6SFD6"/>
<organism evidence="2 3">
    <name type="scientific">Panicum miliaceum</name>
    <name type="common">Proso millet</name>
    <name type="synonym">Broomcorn millet</name>
    <dbReference type="NCBI Taxonomy" id="4540"/>
    <lineage>
        <taxon>Eukaryota</taxon>
        <taxon>Viridiplantae</taxon>
        <taxon>Streptophyta</taxon>
        <taxon>Embryophyta</taxon>
        <taxon>Tracheophyta</taxon>
        <taxon>Spermatophyta</taxon>
        <taxon>Magnoliopsida</taxon>
        <taxon>Liliopsida</taxon>
        <taxon>Poales</taxon>
        <taxon>Poaceae</taxon>
        <taxon>PACMAD clade</taxon>
        <taxon>Panicoideae</taxon>
        <taxon>Panicodae</taxon>
        <taxon>Paniceae</taxon>
        <taxon>Panicinae</taxon>
        <taxon>Panicum</taxon>
        <taxon>Panicum sect. Panicum</taxon>
    </lineage>
</organism>
<sequence length="224" mass="23976">MRAETVPSDWRGVERKGDLLTWGDCVVCADSEGIEIYCHPRSLRSLHCLGSRLPLSAQSAGCGCRPPMDAVLSPPALISWNIICGDTTTQGSGAMDGGEEEAMNNLGFWRSTPRRRRQPSSCGSCWATTCKCGKPRCRGLKKAVEFDIQLETEEYVRGRPRPAARSTLLAAAPRRARGQATGAGGGAPEDGAAQRLHRAHLRRHKGREGGAGRPGHTAASTSLS</sequence>
<evidence type="ECO:0000313" key="2">
    <source>
        <dbReference type="EMBL" id="RLN19264.1"/>
    </source>
</evidence>
<dbReference type="EMBL" id="PQIB02000005">
    <property type="protein sequence ID" value="RLN19264.1"/>
    <property type="molecule type" value="Genomic_DNA"/>
</dbReference>
<dbReference type="PANTHER" id="PTHR46996">
    <property type="entry name" value="OS05G0488500 PROTEIN"/>
    <property type="match status" value="1"/>
</dbReference>
<comment type="caution">
    <text evidence="2">The sequence shown here is derived from an EMBL/GenBank/DDBJ whole genome shotgun (WGS) entry which is preliminary data.</text>
</comment>
<evidence type="ECO:0000313" key="3">
    <source>
        <dbReference type="Proteomes" id="UP000275267"/>
    </source>
</evidence>
<evidence type="ECO:0000256" key="1">
    <source>
        <dbReference type="SAM" id="MobiDB-lite"/>
    </source>
</evidence>
<name>A0A3L6SFD6_PANMI</name>
<reference evidence="3" key="1">
    <citation type="journal article" date="2019" name="Nat. Commun.">
        <title>The genome of broomcorn millet.</title>
        <authorList>
            <person name="Zou C."/>
            <person name="Miki D."/>
            <person name="Li D."/>
            <person name="Tang Q."/>
            <person name="Xiao L."/>
            <person name="Rajput S."/>
            <person name="Deng P."/>
            <person name="Jia W."/>
            <person name="Huang R."/>
            <person name="Zhang M."/>
            <person name="Sun Y."/>
            <person name="Hu J."/>
            <person name="Fu X."/>
            <person name="Schnable P.S."/>
            <person name="Li F."/>
            <person name="Zhang H."/>
            <person name="Feng B."/>
            <person name="Zhu X."/>
            <person name="Liu R."/>
            <person name="Schnable J.C."/>
            <person name="Zhu J.-K."/>
            <person name="Zhang H."/>
        </authorList>
    </citation>
    <scope>NUCLEOTIDE SEQUENCE [LARGE SCALE GENOMIC DNA]</scope>
</reference>
<feature type="compositionally biased region" description="Basic residues" evidence="1">
    <location>
        <begin position="195"/>
        <end position="206"/>
    </location>
</feature>
<gene>
    <name evidence="2" type="ORF">C2845_PM02G18960</name>
</gene>
<dbReference type="Proteomes" id="UP000275267">
    <property type="component" value="Unassembled WGS sequence"/>
</dbReference>
<protein>
    <submittedName>
        <fullName evidence="2">Uncharacterized protein</fullName>
    </submittedName>
</protein>
<feature type="region of interest" description="Disordered" evidence="1">
    <location>
        <begin position="168"/>
        <end position="224"/>
    </location>
</feature>
<proteinExistence type="predicted"/>
<dbReference type="PANTHER" id="PTHR46996:SF3">
    <property type="entry name" value="OS01G0815100 PROTEIN"/>
    <property type="match status" value="1"/>
</dbReference>
<accession>A0A3L6SFD6</accession>